<dbReference type="FunFam" id="3.40.50.10140:FF:000007">
    <property type="entry name" value="Disease resistance protein (TIR-NBS-LRR class)"/>
    <property type="match status" value="1"/>
</dbReference>
<dbReference type="InterPro" id="IPR045344">
    <property type="entry name" value="C-JID"/>
</dbReference>
<organism evidence="10 11">
    <name type="scientific">Brassica campestris</name>
    <name type="common">Field mustard</name>
    <dbReference type="NCBI Taxonomy" id="3711"/>
    <lineage>
        <taxon>Eukaryota</taxon>
        <taxon>Viridiplantae</taxon>
        <taxon>Streptophyta</taxon>
        <taxon>Embryophyta</taxon>
        <taxon>Tracheophyta</taxon>
        <taxon>Spermatophyta</taxon>
        <taxon>Magnoliopsida</taxon>
        <taxon>eudicotyledons</taxon>
        <taxon>Gunneridae</taxon>
        <taxon>Pentapetalae</taxon>
        <taxon>rosids</taxon>
        <taxon>malvids</taxon>
        <taxon>Brassicales</taxon>
        <taxon>Brassicaceae</taxon>
        <taxon>Brassiceae</taxon>
        <taxon>Brassica</taxon>
    </lineage>
</organism>
<evidence type="ECO:0000256" key="5">
    <source>
        <dbReference type="ARBA" id="ARBA00022821"/>
    </source>
</evidence>
<keyword evidence="8" id="KW-0472">Membrane</keyword>
<evidence type="ECO:0000256" key="1">
    <source>
        <dbReference type="ARBA" id="ARBA00011982"/>
    </source>
</evidence>
<dbReference type="InterPro" id="IPR027417">
    <property type="entry name" value="P-loop_NTPase"/>
</dbReference>
<accession>A0A8D9H0U4</accession>
<dbReference type="SMART" id="SM00255">
    <property type="entry name" value="TIR"/>
    <property type="match status" value="1"/>
</dbReference>
<evidence type="ECO:0000313" key="11">
    <source>
        <dbReference type="Proteomes" id="UP000694005"/>
    </source>
</evidence>
<keyword evidence="3" id="KW-0677">Repeat</keyword>
<dbReference type="GO" id="GO:0006952">
    <property type="term" value="P:defense response"/>
    <property type="evidence" value="ECO:0007669"/>
    <property type="project" value="UniProtKB-KW"/>
</dbReference>
<evidence type="ECO:0000256" key="7">
    <source>
        <dbReference type="ARBA" id="ARBA00047304"/>
    </source>
</evidence>
<keyword evidence="5" id="KW-0611">Plant defense</keyword>
<feature type="domain" description="TIR" evidence="9">
    <location>
        <begin position="58"/>
        <end position="223"/>
    </location>
</feature>
<dbReference type="EC" id="3.2.2.6" evidence="1"/>
<evidence type="ECO:0000256" key="2">
    <source>
        <dbReference type="ARBA" id="ARBA00022614"/>
    </source>
</evidence>
<dbReference type="InterPro" id="IPR000157">
    <property type="entry name" value="TIR_dom"/>
</dbReference>
<dbReference type="SUPFAM" id="SSF52058">
    <property type="entry name" value="L domain-like"/>
    <property type="match status" value="1"/>
</dbReference>
<dbReference type="Gene3D" id="3.80.10.10">
    <property type="entry name" value="Ribonuclease Inhibitor"/>
    <property type="match status" value="2"/>
</dbReference>
<evidence type="ECO:0000256" key="8">
    <source>
        <dbReference type="SAM" id="Phobius"/>
    </source>
</evidence>
<dbReference type="PANTHER" id="PTHR11017">
    <property type="entry name" value="LEUCINE-RICH REPEAT-CONTAINING PROTEIN"/>
    <property type="match status" value="1"/>
</dbReference>
<comment type="catalytic activity">
    <reaction evidence="7">
        <text>NAD(+) + H2O = ADP-D-ribose + nicotinamide + H(+)</text>
        <dbReference type="Rhea" id="RHEA:16301"/>
        <dbReference type="ChEBI" id="CHEBI:15377"/>
        <dbReference type="ChEBI" id="CHEBI:15378"/>
        <dbReference type="ChEBI" id="CHEBI:17154"/>
        <dbReference type="ChEBI" id="CHEBI:57540"/>
        <dbReference type="ChEBI" id="CHEBI:57967"/>
        <dbReference type="EC" id="3.2.2.6"/>
    </reaction>
    <physiologicalReaction direction="left-to-right" evidence="7">
        <dbReference type="Rhea" id="RHEA:16302"/>
    </physiologicalReaction>
</comment>
<dbReference type="FunFam" id="3.40.50.300:FF:001002">
    <property type="entry name" value="Disease resistance protein (TIR-NBS-LRR class)"/>
    <property type="match status" value="1"/>
</dbReference>
<dbReference type="Proteomes" id="UP000694005">
    <property type="component" value="Chromosome A01"/>
</dbReference>
<reference evidence="10 11" key="1">
    <citation type="submission" date="2021-07" db="EMBL/GenBank/DDBJ databases">
        <authorList>
            <consortium name="Genoscope - CEA"/>
            <person name="William W."/>
        </authorList>
    </citation>
    <scope>NUCLEOTIDE SEQUENCE [LARGE SCALE GENOMIC DNA]</scope>
</reference>
<dbReference type="Pfam" id="PF07725">
    <property type="entry name" value="LRR_3"/>
    <property type="match status" value="1"/>
</dbReference>
<dbReference type="AlphaFoldDB" id="A0A8D9H0U4"/>
<evidence type="ECO:0000313" key="10">
    <source>
        <dbReference type="EMBL" id="CAG7890778.1"/>
    </source>
</evidence>
<dbReference type="InterPro" id="IPR044974">
    <property type="entry name" value="Disease_R_plants"/>
</dbReference>
<dbReference type="Pfam" id="PF01582">
    <property type="entry name" value="TIR"/>
    <property type="match status" value="1"/>
</dbReference>
<evidence type="ECO:0000259" key="9">
    <source>
        <dbReference type="PROSITE" id="PS50104"/>
    </source>
</evidence>
<dbReference type="InterPro" id="IPR002182">
    <property type="entry name" value="NB-ARC"/>
</dbReference>
<dbReference type="SUPFAM" id="SSF52200">
    <property type="entry name" value="Toll/Interleukin receptor TIR domain"/>
    <property type="match status" value="1"/>
</dbReference>
<sequence length="1069" mass="119968">MDSSFFLTMCAAATSVFTLFVTLLFMQNRKIRFRENNETEVSSSSLSLLPPFSMPGNWGHHVFPSFHGADVRKSFLSHFLKECRSKGIDTFIDNDITRGEYIGPELKKAIRGSRIAIVLLSKRYASSSWCLDELVEIMKCNEDLSYTVLVIFYEVDPSDVKKQAGDFGKVFKKTCKGKKQDVIRSWSQALAQVATLAGYHSTNNSKTDAEMIEKIATDVSDKLFSSTRSRDLDGLPGMGAHMEKMDQALNLGQEDEVRMIGIWGPAGIGKTTIARCMFNKHSGSFDLSVFMTNVKAMYTAPVCSDDYIVKLDLQQKFLSQIINQKEAFKISHLGAAEERLNNKRVLVVLDNVDQLVQLEAMAKETWWFGHGSRIVITSQDQNLLKAHGINHIYKVNVPTKSLEIFCMYAFKQKTPAAGFEKLAWEVTVLAGQLPLALRVIGSCFRGKTEEQWKDALPELRSSLKGEIESILKFSYDALSEKEKKLFLHITTGLVRTRNVETLKDYLANTFSDFQQGIDVLVDKSLISIVTGYVEINDVLVQLGREIVRKKYGSEPRIREPGKRMFLDDASEICQVLSNDTTGGGSLIGISLNLSKTGGKLYISERAFERMPNLQFLSLGGDCDSLYFPQCLNYMSQKLILLSWACFPMHWLPSNFNTQFLVCLNMLGSKLQKLWDGTKPLNSLKTMALMYSVNLKQLPDLSTASNLQEIATNLTILNLDGCLTLVELPSSIGNATNLKLLELNNCSSLVTLPSSIGNLHNLWKLMMDGCSNLQVLPININMKSLAELYLRNCPMLKTFPEISTNIKLLMLNGSPVEEVPLAVGSWSRLEELHMSYWENLSDLPQALNSITDLEFTNKEIKELVPWIKGLSRLRRLVLTGFKKLVSLPQLPHSLLFLDAQNCDSLERLDCSFRNPDIRLNFSNCFKLNQDARDRIIQGPNCNIAVLPGGEVPAYFSDRATGGTLTVKLNERPLHKSLRFKGCIALDFKGEGVPPARVIMSVSYRIMDKQNGPIVPCRPIHHRLPPAVSGHLYTFELEADVTSNEPCFEFSVYNPPLLLWSIKECGVLQLL</sequence>
<dbReference type="EMBL" id="LS974617">
    <property type="protein sequence ID" value="CAG7890778.1"/>
    <property type="molecule type" value="Genomic_DNA"/>
</dbReference>
<dbReference type="InterPro" id="IPR036390">
    <property type="entry name" value="WH_DNA-bd_sf"/>
</dbReference>
<evidence type="ECO:0000256" key="3">
    <source>
        <dbReference type="ARBA" id="ARBA00022737"/>
    </source>
</evidence>
<keyword evidence="2" id="KW-0433">Leucine-rich repeat</keyword>
<dbReference type="SUPFAM" id="SSF46785">
    <property type="entry name" value="Winged helix' DNA-binding domain"/>
    <property type="match status" value="1"/>
</dbReference>
<protein>
    <recommendedName>
        <fullName evidence="1">ADP-ribosyl cyclase/cyclic ADP-ribose hydrolase</fullName>
        <ecNumber evidence="1">3.2.2.6</ecNumber>
    </recommendedName>
</protein>
<dbReference type="InterPro" id="IPR058192">
    <property type="entry name" value="WHD_ROQ1-like"/>
</dbReference>
<proteinExistence type="predicted"/>
<dbReference type="Gene3D" id="3.40.50.300">
    <property type="entry name" value="P-loop containing nucleotide triphosphate hydrolases"/>
    <property type="match status" value="1"/>
</dbReference>
<dbReference type="PROSITE" id="PS50104">
    <property type="entry name" value="TIR"/>
    <property type="match status" value="1"/>
</dbReference>
<dbReference type="InterPro" id="IPR032675">
    <property type="entry name" value="LRR_dom_sf"/>
</dbReference>
<keyword evidence="6" id="KW-0520">NAD</keyword>
<dbReference type="GO" id="GO:0043531">
    <property type="term" value="F:ADP binding"/>
    <property type="evidence" value="ECO:0007669"/>
    <property type="project" value="InterPro"/>
</dbReference>
<dbReference type="Pfam" id="PF23282">
    <property type="entry name" value="WHD_ROQ1"/>
    <property type="match status" value="1"/>
</dbReference>
<evidence type="ECO:0000256" key="4">
    <source>
        <dbReference type="ARBA" id="ARBA00022801"/>
    </source>
</evidence>
<dbReference type="PRINTS" id="PR00364">
    <property type="entry name" value="DISEASERSIST"/>
</dbReference>
<keyword evidence="8" id="KW-1133">Transmembrane helix</keyword>
<feature type="transmembrane region" description="Helical" evidence="8">
    <location>
        <begin position="6"/>
        <end position="26"/>
    </location>
</feature>
<dbReference type="Pfam" id="PF20160">
    <property type="entry name" value="C-JID"/>
    <property type="match status" value="1"/>
</dbReference>
<dbReference type="SUPFAM" id="SSF52540">
    <property type="entry name" value="P-loop containing nucleoside triphosphate hydrolases"/>
    <property type="match status" value="1"/>
</dbReference>
<keyword evidence="4" id="KW-0378">Hydrolase</keyword>
<dbReference type="FunFam" id="1.10.8.430:FF:000002">
    <property type="entry name" value="Disease resistance protein (TIR-NBS-LRR class)"/>
    <property type="match status" value="1"/>
</dbReference>
<dbReference type="Gene3D" id="3.40.50.10140">
    <property type="entry name" value="Toll/interleukin-1 receptor homology (TIR) domain"/>
    <property type="match status" value="1"/>
</dbReference>
<dbReference type="PANTHER" id="PTHR11017:SF333">
    <property type="entry name" value="ADP-RIBOSYL CYCLASE_CYCLIC ADP-RIBOSE HYDROLASE-RELATED"/>
    <property type="match status" value="1"/>
</dbReference>
<dbReference type="InterPro" id="IPR011713">
    <property type="entry name" value="Leu-rich_rpt_3"/>
</dbReference>
<dbReference type="Pfam" id="PF00931">
    <property type="entry name" value="NB-ARC"/>
    <property type="match status" value="1"/>
</dbReference>
<dbReference type="InterPro" id="IPR035897">
    <property type="entry name" value="Toll_tir_struct_dom_sf"/>
</dbReference>
<dbReference type="InterPro" id="IPR042197">
    <property type="entry name" value="Apaf_helical"/>
</dbReference>
<dbReference type="GO" id="GO:0061809">
    <property type="term" value="F:NAD+ nucleosidase activity, cyclic ADP-ribose generating"/>
    <property type="evidence" value="ECO:0007669"/>
    <property type="project" value="UniProtKB-EC"/>
</dbReference>
<dbReference type="GO" id="GO:0007165">
    <property type="term" value="P:signal transduction"/>
    <property type="evidence" value="ECO:0007669"/>
    <property type="project" value="InterPro"/>
</dbReference>
<gene>
    <name evidence="10" type="ORF">BRAPAZ1V2_A01P48540.2</name>
</gene>
<evidence type="ECO:0000256" key="6">
    <source>
        <dbReference type="ARBA" id="ARBA00023027"/>
    </source>
</evidence>
<name>A0A8D9H0U4_BRACM</name>
<dbReference type="Gene3D" id="1.10.8.430">
    <property type="entry name" value="Helical domain of apoptotic protease-activating factors"/>
    <property type="match status" value="1"/>
</dbReference>
<keyword evidence="8" id="KW-0812">Transmembrane</keyword>
<dbReference type="FunFam" id="3.80.10.10:FF:000845">
    <property type="entry name" value="Disease resistance protein (TIR-NBS-LRR class)"/>
    <property type="match status" value="1"/>
</dbReference>
<dbReference type="Gramene" id="A01p48540.2_BraZ1">
    <property type="protein sequence ID" value="A01p48540.2_BraZ1.CDS"/>
    <property type="gene ID" value="A01g48540.2_BraZ1"/>
</dbReference>